<dbReference type="Pfam" id="PF04149">
    <property type="entry name" value="DUF397"/>
    <property type="match status" value="1"/>
</dbReference>
<dbReference type="InterPro" id="IPR007278">
    <property type="entry name" value="DUF397"/>
</dbReference>
<name>A0ABY5D8N6_9ACTN</name>
<keyword evidence="3" id="KW-1185">Reference proteome</keyword>
<dbReference type="RefSeq" id="WP_254418794.1">
    <property type="nucleotide sequence ID" value="NZ_BAAAJB010000092.1"/>
</dbReference>
<organism evidence="2 3">
    <name type="scientific">Nocardiopsis exhalans</name>
    <dbReference type="NCBI Taxonomy" id="163604"/>
    <lineage>
        <taxon>Bacteria</taxon>
        <taxon>Bacillati</taxon>
        <taxon>Actinomycetota</taxon>
        <taxon>Actinomycetes</taxon>
        <taxon>Streptosporangiales</taxon>
        <taxon>Nocardiopsidaceae</taxon>
        <taxon>Nocardiopsis</taxon>
    </lineage>
</organism>
<evidence type="ECO:0000259" key="1">
    <source>
        <dbReference type="Pfam" id="PF04149"/>
    </source>
</evidence>
<evidence type="ECO:0000313" key="2">
    <source>
        <dbReference type="EMBL" id="USY19598.1"/>
    </source>
</evidence>
<accession>A0ABY5D8N6</accession>
<evidence type="ECO:0000313" key="3">
    <source>
        <dbReference type="Proteomes" id="UP001055940"/>
    </source>
</evidence>
<dbReference type="Proteomes" id="UP001055940">
    <property type="component" value="Chromosome"/>
</dbReference>
<feature type="domain" description="DUF397" evidence="1">
    <location>
        <begin position="7"/>
        <end position="58"/>
    </location>
</feature>
<gene>
    <name evidence="2" type="ORF">NE857_30905</name>
</gene>
<protein>
    <submittedName>
        <fullName evidence="2">DUF397 domain-containing protein</fullName>
    </submittedName>
</protein>
<proteinExistence type="predicted"/>
<reference evidence="2" key="1">
    <citation type="submission" date="2022-06" db="EMBL/GenBank/DDBJ databases">
        <authorList>
            <person name="Ping M."/>
        </authorList>
    </citation>
    <scope>NUCLEOTIDE SEQUENCE</scope>
    <source>
        <strain evidence="2">JCM11759T</strain>
    </source>
</reference>
<dbReference type="EMBL" id="CP099837">
    <property type="protein sequence ID" value="USY19598.1"/>
    <property type="molecule type" value="Genomic_DNA"/>
</dbReference>
<sequence length="62" mass="6864">MDIHAPRWRKSSYSNPDGPQCVEVADLTGETAVRDTQNRVLGYLAYPTAEWTGLLSILKACP</sequence>